<dbReference type="Pfam" id="PF07435">
    <property type="entry name" value="YycH"/>
    <property type="match status" value="1"/>
</dbReference>
<keyword evidence="1" id="KW-0472">Membrane</keyword>
<dbReference type="Gene3D" id="3.10.450.310">
    <property type="match status" value="1"/>
</dbReference>
<proteinExistence type="predicted"/>
<feature type="transmembrane region" description="Helical" evidence="1">
    <location>
        <begin position="9"/>
        <end position="28"/>
    </location>
</feature>
<dbReference type="InterPro" id="IPR009996">
    <property type="entry name" value="YycH"/>
</dbReference>
<dbReference type="CDD" id="cd15787">
    <property type="entry name" value="YycH_N"/>
    <property type="match status" value="1"/>
</dbReference>
<evidence type="ECO:0000256" key="1">
    <source>
        <dbReference type="SAM" id="Phobius"/>
    </source>
</evidence>
<reference evidence="3 4" key="1">
    <citation type="submission" date="2020-10" db="EMBL/GenBank/DDBJ databases">
        <title>Bacillus sp. HD4P25, an endophyte from a halophyte.</title>
        <authorList>
            <person name="Sun J.-Q."/>
        </authorList>
    </citation>
    <scope>NUCLEOTIDE SEQUENCE [LARGE SCALE GENOMIC DNA]</scope>
    <source>
        <strain evidence="3 4">YIM 93174</strain>
    </source>
</reference>
<keyword evidence="1" id="KW-0812">Transmembrane</keyword>
<dbReference type="Gene3D" id="3.30.310.160">
    <property type="entry name" value="YycH protein, domain 2"/>
    <property type="match status" value="1"/>
</dbReference>
<gene>
    <name evidence="3" type="ORF">IMZ08_07460</name>
</gene>
<keyword evidence="4" id="KW-1185">Reference proteome</keyword>
<name>A0ABR9QHC0_9BACI</name>
<evidence type="ECO:0000259" key="2">
    <source>
        <dbReference type="Pfam" id="PF07435"/>
    </source>
</evidence>
<sequence length="442" mass="52115">MKFETIKSIILTILVFISIVLTWTLWTYSPKYDQFENSDSFVEVPVVNKKDNTGLIKPARIIFHKSNGHFGTIEESEINKLMKEVRKWEIYDIQSKRMTIRKEDYIAQLDDRGHIEIQFTDEIPLNLFASIFQMDEREYPAVYFDRLFFNVNAIGENEGILHFVSKNNQVVYEGRVDGENVSSFERNYYHLSSHYPRYKAYTVSEYKKFYLPLDNTMVSRIQYYTDTVDPDMFINALFTNPNFVKKDEFSYGDVFTDGYKILRVDQNNKLIRYVNPMGREENRLATEELIQKSIDFVNDHNGWTDRYRFFSWDKFQHRTLFRLYVKNIPVFNANDLAEIEQIWGKNEVSRYERPLLTLQLPVEIADVALPSGDEVVRTIKAKQNIAFEMVQDISIGYELKEDPSSPKIILLDPVWTYLYEGDWKILDFNHNDELGGNGSGLE</sequence>
<accession>A0ABR9QHC0</accession>
<comment type="caution">
    <text evidence="3">The sequence shown here is derived from an EMBL/GenBank/DDBJ whole genome shotgun (WGS) entry which is preliminary data.</text>
</comment>
<dbReference type="Proteomes" id="UP001516662">
    <property type="component" value="Unassembled WGS sequence"/>
</dbReference>
<protein>
    <submittedName>
        <fullName evidence="3">Transcriptional regulator</fullName>
    </submittedName>
</protein>
<dbReference type="InterPro" id="IPR042274">
    <property type="entry name" value="YycH/YycI_2"/>
</dbReference>
<dbReference type="RefSeq" id="WP_193535363.1">
    <property type="nucleotide sequence ID" value="NZ_JADCLJ010000018.1"/>
</dbReference>
<dbReference type="EMBL" id="JADCLJ010000018">
    <property type="protein sequence ID" value="MBE4907890.1"/>
    <property type="molecule type" value="Genomic_DNA"/>
</dbReference>
<evidence type="ECO:0000313" key="4">
    <source>
        <dbReference type="Proteomes" id="UP001516662"/>
    </source>
</evidence>
<keyword evidence="1" id="KW-1133">Transmembrane helix</keyword>
<organism evidence="3 4">
    <name type="scientific">Litchfieldia luteola</name>
    <dbReference type="NCBI Taxonomy" id="682179"/>
    <lineage>
        <taxon>Bacteria</taxon>
        <taxon>Bacillati</taxon>
        <taxon>Bacillota</taxon>
        <taxon>Bacilli</taxon>
        <taxon>Bacillales</taxon>
        <taxon>Bacillaceae</taxon>
        <taxon>Litchfieldia</taxon>
    </lineage>
</organism>
<evidence type="ECO:0000313" key="3">
    <source>
        <dbReference type="EMBL" id="MBE4907890.1"/>
    </source>
</evidence>
<feature type="domain" description="Regulatory protein YycH" evidence="2">
    <location>
        <begin position="4"/>
        <end position="433"/>
    </location>
</feature>